<gene>
    <name evidence="1" type="ORF">GPECTOR_122g470</name>
</gene>
<dbReference type="Proteomes" id="UP000075714">
    <property type="component" value="Unassembled WGS sequence"/>
</dbReference>
<dbReference type="OrthoDB" id="549599at2759"/>
<protein>
    <recommendedName>
        <fullName evidence="3">FAST kinase leucine-rich domain-containing protein</fullName>
    </recommendedName>
</protein>
<dbReference type="EMBL" id="LSYV01000122">
    <property type="protein sequence ID" value="KXZ42729.1"/>
    <property type="molecule type" value="Genomic_DNA"/>
</dbReference>
<keyword evidence="2" id="KW-1185">Reference proteome</keyword>
<proteinExistence type="predicted"/>
<organism evidence="1 2">
    <name type="scientific">Gonium pectorale</name>
    <name type="common">Green alga</name>
    <dbReference type="NCBI Taxonomy" id="33097"/>
    <lineage>
        <taxon>Eukaryota</taxon>
        <taxon>Viridiplantae</taxon>
        <taxon>Chlorophyta</taxon>
        <taxon>core chlorophytes</taxon>
        <taxon>Chlorophyceae</taxon>
        <taxon>CS clade</taxon>
        <taxon>Chlamydomonadales</taxon>
        <taxon>Volvocaceae</taxon>
        <taxon>Gonium</taxon>
    </lineage>
</organism>
<sequence length="277" mass="30293">MGKIKCELASTEPVGSFLAKELGDRIMALTELHGLKDPRHAEQLWFGLGHVRYTWDNAMLQSLLSRTLRDMGTWGDLKSLAQTCNAIALLTGRNGVKVYQNQREQIQAALLAAIPVADPQDLAMAAPGLVLTVKQLQLSLPPDTIKYLHNCIFIKPQLRGRQRSAPAIAGSLYDFTRLGYQPTVAEAVVWGQRLLDTLSQKGGASSQDDQSWVFLALSSCRNYTPAPDVKARLKGLAEGLPKGCSPGICSRTLIACKNWGLALAPGVVERLEGRYKR</sequence>
<evidence type="ECO:0000313" key="1">
    <source>
        <dbReference type="EMBL" id="KXZ42729.1"/>
    </source>
</evidence>
<evidence type="ECO:0000313" key="2">
    <source>
        <dbReference type="Proteomes" id="UP000075714"/>
    </source>
</evidence>
<name>A0A150FYS0_GONPE</name>
<comment type="caution">
    <text evidence="1">The sequence shown here is derived from an EMBL/GenBank/DDBJ whole genome shotgun (WGS) entry which is preliminary data.</text>
</comment>
<evidence type="ECO:0008006" key="3">
    <source>
        <dbReference type="Google" id="ProtNLM"/>
    </source>
</evidence>
<accession>A0A150FYS0</accession>
<dbReference type="AlphaFoldDB" id="A0A150FYS0"/>
<reference evidence="2" key="1">
    <citation type="journal article" date="2016" name="Nat. Commun.">
        <title>The Gonium pectorale genome demonstrates co-option of cell cycle regulation during the evolution of multicellularity.</title>
        <authorList>
            <person name="Hanschen E.R."/>
            <person name="Marriage T.N."/>
            <person name="Ferris P.J."/>
            <person name="Hamaji T."/>
            <person name="Toyoda A."/>
            <person name="Fujiyama A."/>
            <person name="Neme R."/>
            <person name="Noguchi H."/>
            <person name="Minakuchi Y."/>
            <person name="Suzuki M."/>
            <person name="Kawai-Toyooka H."/>
            <person name="Smith D.R."/>
            <person name="Sparks H."/>
            <person name="Anderson J."/>
            <person name="Bakaric R."/>
            <person name="Luria V."/>
            <person name="Karger A."/>
            <person name="Kirschner M.W."/>
            <person name="Durand P.M."/>
            <person name="Michod R.E."/>
            <person name="Nozaki H."/>
            <person name="Olson B.J."/>
        </authorList>
    </citation>
    <scope>NUCLEOTIDE SEQUENCE [LARGE SCALE GENOMIC DNA]</scope>
    <source>
        <strain evidence="2">NIES-2863</strain>
    </source>
</reference>